<accession>A0ACA9TFS3</accession>
<organism evidence="1 2">
    <name type="scientific">Clonostachys rosea f. rosea IK726</name>
    <dbReference type="NCBI Taxonomy" id="1349383"/>
    <lineage>
        <taxon>Eukaryota</taxon>
        <taxon>Fungi</taxon>
        <taxon>Dikarya</taxon>
        <taxon>Ascomycota</taxon>
        <taxon>Pezizomycotina</taxon>
        <taxon>Sordariomycetes</taxon>
        <taxon>Hypocreomycetidae</taxon>
        <taxon>Hypocreales</taxon>
        <taxon>Bionectriaceae</taxon>
        <taxon>Clonostachys</taxon>
    </lineage>
</organism>
<protein>
    <submittedName>
        <fullName evidence="1">Uncharacterized protein</fullName>
    </submittedName>
</protein>
<reference evidence="1" key="1">
    <citation type="submission" date="2020-04" db="EMBL/GenBank/DDBJ databases">
        <authorList>
            <person name="Broberg M."/>
        </authorList>
    </citation>
    <scope>NUCLEOTIDE SEQUENCE</scope>
</reference>
<evidence type="ECO:0000313" key="2">
    <source>
        <dbReference type="Proteomes" id="UP000836387"/>
    </source>
</evidence>
<keyword evidence="2" id="KW-1185">Reference proteome</keyword>
<dbReference type="Proteomes" id="UP000836387">
    <property type="component" value="Unassembled WGS sequence"/>
</dbReference>
<name>A0ACA9TFS3_BIOOC</name>
<evidence type="ECO:0000313" key="1">
    <source>
        <dbReference type="EMBL" id="CAG9939381.1"/>
    </source>
</evidence>
<dbReference type="EMBL" id="CADEHS020000003">
    <property type="protein sequence ID" value="CAG9939381.1"/>
    <property type="molecule type" value="Genomic_DNA"/>
</dbReference>
<proteinExistence type="predicted"/>
<reference evidence="1" key="2">
    <citation type="submission" date="2021-10" db="EMBL/GenBank/DDBJ databases">
        <authorList>
            <person name="Piombo E."/>
        </authorList>
    </citation>
    <scope>NUCLEOTIDE SEQUENCE</scope>
</reference>
<gene>
    <name evidence="1" type="ORF">CRV2_00007818</name>
</gene>
<sequence length="510" mass="58174">MGYLKLWIPKEMKKKEKENFFIMDATHRGDMYHLRAAMEMGTMKYSVYLYNCHSTERAAVEVRDYLTRSALDENKMNVIVTPWPNYNGDTKDNDADASKPPKPPPIKGCLLNGHLVKEFLPTRIKYETFSERDATEAISRLTSIPDSMINGMHLLKTSSMRTLDERFKKLVSKGSETHWDKVLEKDSPTILVFYRGTGTGSKDGVHPELDSGIKSILFIHDIVQKLPKVNGKQPRIVLAGNPKDIKEFEKIPGIGEYWSKLGATPDGETARDVQAYFLRWAFDKNQNYYQMALSTRSGPFDLLTFMGIPTVSITLRNYAGNYRHDMLAKPPFQRINIEYAQPRQASTAFVSQGTDAPPTFFSPFWDGKFGAPGDVAPRHPTTKEKETLRAEKPGDFKPFDKVIVEVGLKMACAEYLHWATRHESVKYGISYLVTNPFTTRYYYPTGLSKENKIKEVSERKLLDQNDIKQRDAKKLQQPMEVLGAIDFESWSDWFVVKYMVGDFDGSSLVG</sequence>
<comment type="caution">
    <text evidence="1">The sequence shown here is derived from an EMBL/GenBank/DDBJ whole genome shotgun (WGS) entry which is preliminary data.</text>
</comment>